<accession>A0AAW1JCL0</accession>
<evidence type="ECO:0000256" key="4">
    <source>
        <dbReference type="ARBA" id="ARBA00023163"/>
    </source>
</evidence>
<keyword evidence="8" id="KW-1185">Reference proteome</keyword>
<keyword evidence="3" id="KW-0805">Transcription regulation</keyword>
<dbReference type="GO" id="GO:0003677">
    <property type="term" value="F:DNA binding"/>
    <property type="evidence" value="ECO:0007669"/>
    <property type="project" value="UniProtKB-KW"/>
</dbReference>
<dbReference type="Proteomes" id="UP001458880">
    <property type="component" value="Unassembled WGS sequence"/>
</dbReference>
<evidence type="ECO:0000313" key="7">
    <source>
        <dbReference type="EMBL" id="KAK9700652.1"/>
    </source>
</evidence>
<keyword evidence="7" id="KW-0238">DNA-binding</keyword>
<keyword evidence="4" id="KW-0804">Transcription</keyword>
<dbReference type="PANTHER" id="PTHR21411">
    <property type="entry name" value="APONTIC"/>
    <property type="match status" value="1"/>
</dbReference>
<comment type="caution">
    <text evidence="7">The sequence shown here is derived from an EMBL/GenBank/DDBJ whole genome shotgun (WGS) entry which is preliminary data.</text>
</comment>
<comment type="subunit">
    <text evidence="1">Self-associates forming complexes of several hundred monomers.</text>
</comment>
<reference evidence="7 8" key="1">
    <citation type="journal article" date="2024" name="BMC Genomics">
        <title>De novo assembly and annotation of Popillia japonica's genome with initial clues to its potential as an invasive pest.</title>
        <authorList>
            <person name="Cucini C."/>
            <person name="Boschi S."/>
            <person name="Funari R."/>
            <person name="Cardaioli E."/>
            <person name="Iannotti N."/>
            <person name="Marturano G."/>
            <person name="Paoli F."/>
            <person name="Bruttini M."/>
            <person name="Carapelli A."/>
            <person name="Frati F."/>
            <person name="Nardi F."/>
        </authorList>
    </citation>
    <scope>NUCLEOTIDE SEQUENCE [LARGE SCALE GENOMIC DNA]</scope>
    <source>
        <strain evidence="7">DMR45628</strain>
    </source>
</reference>
<dbReference type="Pfam" id="PF13873">
    <property type="entry name" value="Myb_DNA-bind_5"/>
    <property type="match status" value="1"/>
</dbReference>
<dbReference type="InterPro" id="IPR028002">
    <property type="entry name" value="Myb_DNA-bind_5"/>
</dbReference>
<organism evidence="7 8">
    <name type="scientific">Popillia japonica</name>
    <name type="common">Japanese beetle</name>
    <dbReference type="NCBI Taxonomy" id="7064"/>
    <lineage>
        <taxon>Eukaryota</taxon>
        <taxon>Metazoa</taxon>
        <taxon>Ecdysozoa</taxon>
        <taxon>Arthropoda</taxon>
        <taxon>Hexapoda</taxon>
        <taxon>Insecta</taxon>
        <taxon>Pterygota</taxon>
        <taxon>Neoptera</taxon>
        <taxon>Endopterygota</taxon>
        <taxon>Coleoptera</taxon>
        <taxon>Polyphaga</taxon>
        <taxon>Scarabaeiformia</taxon>
        <taxon>Scarabaeidae</taxon>
        <taxon>Rutelinae</taxon>
        <taxon>Popillia</taxon>
    </lineage>
</organism>
<comment type="function">
    <text evidence="5">Involved in transvection phenomena (= synapsis-dependent gene expression), where the synaptic pairing of chromosomes carrying genes with which zeste interacts influences the expression of these genes. Zeste binds to DNA and stimulates transcription from a nearby promoter.</text>
</comment>
<gene>
    <name evidence="7" type="ORF">QE152_g31112</name>
</gene>
<evidence type="ECO:0000256" key="3">
    <source>
        <dbReference type="ARBA" id="ARBA00023015"/>
    </source>
</evidence>
<dbReference type="PANTHER" id="PTHR21411:SF0">
    <property type="entry name" value="REGULATORY PROTEIN ZESTE"/>
    <property type="match status" value="1"/>
</dbReference>
<evidence type="ECO:0000256" key="1">
    <source>
        <dbReference type="ARBA" id="ARBA00011764"/>
    </source>
</evidence>
<dbReference type="EMBL" id="JASPKY010000433">
    <property type="protein sequence ID" value="KAK9700652.1"/>
    <property type="molecule type" value="Genomic_DNA"/>
</dbReference>
<name>A0AAW1JCL0_POPJA</name>
<proteinExistence type="predicted"/>
<evidence type="ECO:0000313" key="8">
    <source>
        <dbReference type="Proteomes" id="UP001458880"/>
    </source>
</evidence>
<dbReference type="AlphaFoldDB" id="A0AAW1JCL0"/>
<evidence type="ECO:0000256" key="2">
    <source>
        <dbReference type="ARBA" id="ARBA00016807"/>
    </source>
</evidence>
<evidence type="ECO:0000256" key="5">
    <source>
        <dbReference type="ARBA" id="ARBA00025466"/>
    </source>
</evidence>
<evidence type="ECO:0000259" key="6">
    <source>
        <dbReference type="Pfam" id="PF13873"/>
    </source>
</evidence>
<feature type="domain" description="Myb/SANT-like DNA-binding" evidence="6">
    <location>
        <begin position="20"/>
        <end position="97"/>
    </location>
</feature>
<sequence>MCALNINEATTSVEKKKRKRSKNFTEMETGFLIDVVIRHIEIVENKKTDAVTWKEKEVVWNKIAEELQAIAGTTDRTSAILRSKYESIKQNIKSKLTKNKTEIFKTGGGSAELSVLTSYEQKLMGYIQINLHGIPCNFDSDYKISAVNINKDTEIITTGIVNIANDIPDTGLLIAQCDTREDGTSTVMIRNEDIIENIVIDTEQGETDVPQEWKKWNPHQLKEKKHNVLQPRRKLKRKDELNNKLEDIN</sequence>
<protein>
    <recommendedName>
        <fullName evidence="2">Regulatory protein zeste</fullName>
    </recommendedName>
</protein>